<dbReference type="InterPro" id="IPR001320">
    <property type="entry name" value="Iontro_rcpt_C"/>
</dbReference>
<dbReference type="Proteomes" id="UP000240989">
    <property type="component" value="Unassembled WGS sequence"/>
</dbReference>
<dbReference type="SMART" id="SM00079">
    <property type="entry name" value="PBPe"/>
    <property type="match status" value="1"/>
</dbReference>
<evidence type="ECO:0000313" key="10">
    <source>
        <dbReference type="EMBL" id="PSX06873.1"/>
    </source>
</evidence>
<dbReference type="SMART" id="SM00062">
    <property type="entry name" value="PBPb"/>
    <property type="match status" value="1"/>
</dbReference>
<comment type="subcellular location">
    <subcellularLocation>
        <location evidence="1">Periplasm</location>
    </subcellularLocation>
</comment>
<evidence type="ECO:0000256" key="3">
    <source>
        <dbReference type="ARBA" id="ARBA00022448"/>
    </source>
</evidence>
<accession>A0A0D8NKS3</accession>
<dbReference type="Pfam" id="PF00497">
    <property type="entry name" value="SBP_bac_3"/>
    <property type="match status" value="1"/>
</dbReference>
<evidence type="ECO:0000313" key="9">
    <source>
        <dbReference type="EMBL" id="PSX04956.1"/>
    </source>
</evidence>
<dbReference type="InterPro" id="IPR001638">
    <property type="entry name" value="Solute-binding_3/MltF_N"/>
</dbReference>
<dbReference type="InterPro" id="IPR005768">
    <property type="entry name" value="Lys_Arg_Orn-bd"/>
</dbReference>
<dbReference type="AlphaFoldDB" id="A0A0D8NKS3"/>
<comment type="similarity">
    <text evidence="2">Belongs to the bacterial solute-binding protein 3 family.</text>
</comment>
<dbReference type="EMBL" id="PYOU01000024">
    <property type="protein sequence ID" value="PSX04956.1"/>
    <property type="molecule type" value="Genomic_DNA"/>
</dbReference>
<dbReference type="Proteomes" id="UP000241440">
    <property type="component" value="Unassembled WGS sequence"/>
</dbReference>
<evidence type="ECO:0000259" key="8">
    <source>
        <dbReference type="SMART" id="SM00079"/>
    </source>
</evidence>
<dbReference type="GeneID" id="61229359"/>
<comment type="caution">
    <text evidence="10">The sequence shown here is derived from an EMBL/GenBank/DDBJ whole genome shotgun (WGS) entry which is preliminary data.</text>
</comment>
<evidence type="ECO:0000256" key="2">
    <source>
        <dbReference type="ARBA" id="ARBA00010333"/>
    </source>
</evidence>
<dbReference type="GO" id="GO:0016020">
    <property type="term" value="C:membrane"/>
    <property type="evidence" value="ECO:0007669"/>
    <property type="project" value="InterPro"/>
</dbReference>
<dbReference type="GO" id="GO:0030288">
    <property type="term" value="C:outer membrane-bounded periplasmic space"/>
    <property type="evidence" value="ECO:0007669"/>
    <property type="project" value="InterPro"/>
</dbReference>
<keyword evidence="11" id="KW-1185">Reference proteome</keyword>
<evidence type="ECO:0000256" key="4">
    <source>
        <dbReference type="ARBA" id="ARBA00022729"/>
    </source>
</evidence>
<dbReference type="NCBIfam" id="TIGR01096">
    <property type="entry name" value="3A0103s03R"/>
    <property type="match status" value="1"/>
</dbReference>
<feature type="domain" description="Ionotropic glutamate receptor C-terminal" evidence="8">
    <location>
        <begin position="26"/>
        <end position="253"/>
    </location>
</feature>
<feature type="signal peptide" evidence="6">
    <location>
        <begin position="1"/>
        <end position="21"/>
    </location>
</feature>
<protein>
    <submittedName>
        <fullName evidence="10">ABC transporter substrate-binding protein</fullName>
    </submittedName>
</protein>
<dbReference type="Gene3D" id="3.40.190.10">
    <property type="entry name" value="Periplasmic binding protein-like II"/>
    <property type="match status" value="2"/>
</dbReference>
<evidence type="ECO:0000313" key="12">
    <source>
        <dbReference type="Proteomes" id="UP000241440"/>
    </source>
</evidence>
<keyword evidence="5" id="KW-0574">Periplasm</keyword>
<proteinExistence type="inferred from homology"/>
<evidence type="ECO:0000256" key="6">
    <source>
        <dbReference type="SAM" id="SignalP"/>
    </source>
</evidence>
<evidence type="ECO:0000256" key="1">
    <source>
        <dbReference type="ARBA" id="ARBA00004418"/>
    </source>
</evidence>
<evidence type="ECO:0000256" key="5">
    <source>
        <dbReference type="ARBA" id="ARBA00022764"/>
    </source>
</evidence>
<gene>
    <name evidence="9" type="ORF">C0W27_20060</name>
    <name evidence="10" type="ORF">C0W41_12635</name>
</gene>
<keyword evidence="3" id="KW-0813">Transport</keyword>
<dbReference type="CDD" id="cd13703">
    <property type="entry name" value="PBP2_HisJ_LAO"/>
    <property type="match status" value="1"/>
</dbReference>
<feature type="chain" id="PRO_5010415746" evidence="6">
    <location>
        <begin position="22"/>
        <end position="258"/>
    </location>
</feature>
<reference evidence="11 12" key="1">
    <citation type="submission" date="2018-01" db="EMBL/GenBank/DDBJ databases">
        <title>Whole genome sequencing of Histamine producing bacteria.</title>
        <authorList>
            <person name="Butler K."/>
        </authorList>
    </citation>
    <scope>NUCLEOTIDE SEQUENCE [LARGE SCALE GENOMIC DNA]</scope>
    <source>
        <strain evidence="10 12">A2-1</strain>
        <strain evidence="9 11">A6-1</strain>
    </source>
</reference>
<evidence type="ECO:0000259" key="7">
    <source>
        <dbReference type="SMART" id="SM00062"/>
    </source>
</evidence>
<sequence>MKKWILAATLISAMGASAVQAKEWKEVRFGIEGAYPPFSWTEPNGELKGFDVDMANALCTQMQVKCKIVAQDWDGIIPSLLARKYDAIIAAMSITEERKKKIDFTGKYALIPNKFVAKKGTELDFTKEGLKGVKIGVQRATTHDKYLTDNFGESVEIVRYGSFDEAYLDLKAGRIASVLGDASALEEGLLNKDGGEGFEFIGPSLTDPKWFGEGFGIAVRKQDKDLTKKLDEAILALRENGQYKQIADKYFKYDVYGQ</sequence>
<dbReference type="PANTHER" id="PTHR35936">
    <property type="entry name" value="MEMBRANE-BOUND LYTIC MUREIN TRANSGLYCOSYLASE F"/>
    <property type="match status" value="1"/>
</dbReference>
<dbReference type="PANTHER" id="PTHR35936:SF17">
    <property type="entry name" value="ARGININE-BINDING EXTRACELLULAR PROTEIN ARTP"/>
    <property type="match status" value="1"/>
</dbReference>
<dbReference type="EMBL" id="PYOY01000006">
    <property type="protein sequence ID" value="PSX06873.1"/>
    <property type="molecule type" value="Genomic_DNA"/>
</dbReference>
<evidence type="ECO:0000313" key="11">
    <source>
        <dbReference type="Proteomes" id="UP000240989"/>
    </source>
</evidence>
<keyword evidence="4 6" id="KW-0732">Signal</keyword>
<dbReference type="SUPFAM" id="SSF53850">
    <property type="entry name" value="Periplasmic binding protein-like II"/>
    <property type="match status" value="1"/>
</dbReference>
<organism evidence="10 12">
    <name type="scientific">Photobacterium angustum</name>
    <dbReference type="NCBI Taxonomy" id="661"/>
    <lineage>
        <taxon>Bacteria</taxon>
        <taxon>Pseudomonadati</taxon>
        <taxon>Pseudomonadota</taxon>
        <taxon>Gammaproteobacteria</taxon>
        <taxon>Vibrionales</taxon>
        <taxon>Vibrionaceae</taxon>
        <taxon>Photobacterium</taxon>
    </lineage>
</organism>
<name>A0A0D8NKS3_PHOAN</name>
<dbReference type="RefSeq" id="WP_005369222.1">
    <property type="nucleotide sequence ID" value="NZ_JZSN01000003.1"/>
</dbReference>
<dbReference type="GO" id="GO:0015276">
    <property type="term" value="F:ligand-gated monoatomic ion channel activity"/>
    <property type="evidence" value="ECO:0007669"/>
    <property type="project" value="InterPro"/>
</dbReference>
<feature type="domain" description="Solute-binding protein family 3/N-terminal" evidence="7">
    <location>
        <begin position="26"/>
        <end position="254"/>
    </location>
</feature>